<evidence type="ECO:0008006" key="3">
    <source>
        <dbReference type="Google" id="ProtNLM"/>
    </source>
</evidence>
<dbReference type="PANTHER" id="PTHR43737:SF1">
    <property type="entry name" value="DUF1501 DOMAIN-CONTAINING PROTEIN"/>
    <property type="match status" value="1"/>
</dbReference>
<organism evidence="1 2">
    <name type="scientific">Maribacter arcticus</name>
    <dbReference type="NCBI Taxonomy" id="561365"/>
    <lineage>
        <taxon>Bacteria</taxon>
        <taxon>Pseudomonadati</taxon>
        <taxon>Bacteroidota</taxon>
        <taxon>Flavobacteriia</taxon>
        <taxon>Flavobacteriales</taxon>
        <taxon>Flavobacteriaceae</taxon>
        <taxon>Maribacter</taxon>
    </lineage>
</organism>
<dbReference type="EMBL" id="FUYL01000001">
    <property type="protein sequence ID" value="SKB25786.1"/>
    <property type="molecule type" value="Genomic_DNA"/>
</dbReference>
<dbReference type="OrthoDB" id="908850at2"/>
<dbReference type="InterPro" id="IPR006311">
    <property type="entry name" value="TAT_signal"/>
</dbReference>
<reference evidence="2" key="1">
    <citation type="submission" date="2017-02" db="EMBL/GenBank/DDBJ databases">
        <authorList>
            <person name="Varghese N."/>
            <person name="Submissions S."/>
        </authorList>
    </citation>
    <scope>NUCLEOTIDE SEQUENCE [LARGE SCALE GENOMIC DNA]</scope>
    <source>
        <strain evidence="2">DSM 23546</strain>
    </source>
</reference>
<dbReference type="SUPFAM" id="SSF53649">
    <property type="entry name" value="Alkaline phosphatase-like"/>
    <property type="match status" value="1"/>
</dbReference>
<evidence type="ECO:0000313" key="1">
    <source>
        <dbReference type="EMBL" id="SKB25786.1"/>
    </source>
</evidence>
<gene>
    <name evidence="1" type="ORF">SAMN05660866_00252</name>
</gene>
<dbReference type="Pfam" id="PF07394">
    <property type="entry name" value="DUF1501"/>
    <property type="match status" value="1"/>
</dbReference>
<dbReference type="PANTHER" id="PTHR43737">
    <property type="entry name" value="BLL7424 PROTEIN"/>
    <property type="match status" value="1"/>
</dbReference>
<dbReference type="Gene3D" id="3.40.720.10">
    <property type="entry name" value="Alkaline Phosphatase, subunit A"/>
    <property type="match status" value="1"/>
</dbReference>
<accession>A0A1T4ZSZ9</accession>
<dbReference type="InterPro" id="IPR010869">
    <property type="entry name" value="DUF1501"/>
</dbReference>
<dbReference type="Proteomes" id="UP000190339">
    <property type="component" value="Unassembled WGS sequence"/>
</dbReference>
<proteinExistence type="predicted"/>
<dbReference type="AlphaFoldDB" id="A0A1T4ZSZ9"/>
<dbReference type="RefSeq" id="WP_079510591.1">
    <property type="nucleotide sequence ID" value="NZ_FUYL01000001.1"/>
</dbReference>
<dbReference type="STRING" id="561365.SAMN05660866_00252"/>
<dbReference type="PROSITE" id="PS51318">
    <property type="entry name" value="TAT"/>
    <property type="match status" value="1"/>
</dbReference>
<sequence>MCDGHDTLRSNNKDLQQVEKQWDRRNFLTKTSLGLGALALGSLMNPQKTFASLAAGGSDNDAVNSILKNQLGLPHHVPKAKRIVYLFQSGGPSQLDMFDYKPKLKDMYGKDLPASVRKGQRLTGMSADQTTFPIAPTIMDFQQYGESRAWVSELMPHLAEVVDDLCFVKSMQTDAINHDPAITFMQTGNQLPGRPSIGSWLSYGLGSDNENLPTFITLVTKNMPGQPLYSRLWGNGFLPTEHQGVQFRSGKDPVLFLSDPENYDGHDRRKMLDYLGKLNNLQHDAYGDPEIQARMAQYEMAFRMQTSVPEVTDMSDEPDYIFDLYGKDSREPGTYAANCLMARKLLEKDVKFVQLYHQGWDQHIGCPEGVRAQCKRTDQANAALIKDLKQRGMLEDTLVIWGGEFGRTVYSQGQLTKTDYGRDHHPKAFTMWMAGAGVKPGFTYGKTDDFSYNVVENPVHIHDFHATLMHLFGIDHEQLTFKHQGRRFRLTDVHGKVVKDILT</sequence>
<evidence type="ECO:0000313" key="2">
    <source>
        <dbReference type="Proteomes" id="UP000190339"/>
    </source>
</evidence>
<name>A0A1T4ZSZ9_9FLAO</name>
<keyword evidence="2" id="KW-1185">Reference proteome</keyword>
<protein>
    <recommendedName>
        <fullName evidence="3">Tat (Twin-arginine translocation) pathway signal sequence</fullName>
    </recommendedName>
</protein>
<dbReference type="InterPro" id="IPR017850">
    <property type="entry name" value="Alkaline_phosphatase_core_sf"/>
</dbReference>